<gene>
    <name evidence="2" type="ORF">O0R46_02100</name>
    <name evidence="1" type="ORF">O0R46_08475</name>
</gene>
<name>A0ABY7JPH7_9FIRM</name>
<keyword evidence="3" id="KW-1185">Reference proteome</keyword>
<protein>
    <submittedName>
        <fullName evidence="2">Uncharacterized protein</fullName>
    </submittedName>
</protein>
<organism evidence="2 3">
    <name type="scientific">Peptostreptococcus equinus</name>
    <dbReference type="NCBI Taxonomy" id="3003601"/>
    <lineage>
        <taxon>Bacteria</taxon>
        <taxon>Bacillati</taxon>
        <taxon>Bacillota</taxon>
        <taxon>Clostridia</taxon>
        <taxon>Peptostreptococcales</taxon>
        <taxon>Peptostreptococcaceae</taxon>
        <taxon>Peptostreptococcus</taxon>
    </lineage>
</organism>
<dbReference type="Proteomes" id="UP001164187">
    <property type="component" value="Chromosome"/>
</dbReference>
<evidence type="ECO:0000313" key="1">
    <source>
        <dbReference type="EMBL" id="WAW14624.1"/>
    </source>
</evidence>
<evidence type="ECO:0000313" key="3">
    <source>
        <dbReference type="Proteomes" id="UP001164187"/>
    </source>
</evidence>
<evidence type="ECO:0000313" key="2">
    <source>
        <dbReference type="EMBL" id="WAW15265.1"/>
    </source>
</evidence>
<proteinExistence type="predicted"/>
<dbReference type="EMBL" id="CP114052">
    <property type="protein sequence ID" value="WAW15265.1"/>
    <property type="molecule type" value="Genomic_DNA"/>
</dbReference>
<sequence length="88" mass="10224">MDKCAVCGSNHNLHFEYEGDYYCRNNRCLNRLFCILVGDECIRVDDDNKASTYDEYYNSEGKFIGDDTCTNISIIRQVTEVNKYKGDK</sequence>
<dbReference type="RefSeq" id="WP_269311321.1">
    <property type="nucleotide sequence ID" value="NZ_CP114052.1"/>
</dbReference>
<dbReference type="EMBL" id="CP114052">
    <property type="protein sequence ID" value="WAW14624.1"/>
    <property type="molecule type" value="Genomic_DNA"/>
</dbReference>
<reference evidence="2" key="1">
    <citation type="submission" date="2022-12" db="EMBL/GenBank/DDBJ databases">
        <title>Peptostreptococcus.</title>
        <authorList>
            <person name="Lee S.H."/>
        </authorList>
    </citation>
    <scope>NUCLEOTIDE SEQUENCE</scope>
    <source>
        <strain evidence="2">CBA3647</strain>
    </source>
</reference>
<accession>A0ABY7JPH7</accession>